<evidence type="ECO:0000313" key="9">
    <source>
        <dbReference type="EMBL" id="ANN68980.1"/>
    </source>
</evidence>
<feature type="binding site" evidence="7">
    <location>
        <position position="26"/>
    </location>
    <ligand>
        <name>glyoxylate</name>
        <dbReference type="ChEBI" id="CHEBI:36655"/>
    </ligand>
</feature>
<dbReference type="PROSITE" id="PS51349">
    <property type="entry name" value="FMN_HYDROXY_ACID_DH_2"/>
    <property type="match status" value="1"/>
</dbReference>
<feature type="binding site" evidence="7">
    <location>
        <position position="277"/>
    </location>
    <ligand>
        <name>glyoxylate</name>
        <dbReference type="ChEBI" id="CHEBI:36655"/>
    </ligand>
</feature>
<dbReference type="InterPro" id="IPR008259">
    <property type="entry name" value="FMN_hydac_DH_AS"/>
</dbReference>
<dbReference type="Gene3D" id="3.20.20.70">
    <property type="entry name" value="Aldolase class I"/>
    <property type="match status" value="1"/>
</dbReference>
<comment type="similarity">
    <text evidence="5">Belongs to the FMN-dependent alpha-hydroxy acid dehydrogenase family.</text>
</comment>
<dbReference type="GO" id="GO:0005886">
    <property type="term" value="C:plasma membrane"/>
    <property type="evidence" value="ECO:0007669"/>
    <property type="project" value="TreeGrafter"/>
</dbReference>
<feature type="binding site" evidence="7">
    <location>
        <position position="129"/>
    </location>
    <ligand>
        <name>FMN</name>
        <dbReference type="ChEBI" id="CHEBI:58210"/>
    </ligand>
</feature>
<gene>
    <name evidence="10" type="primary">lldD</name>
    <name evidence="9" type="ORF">BAU06_24150</name>
    <name evidence="10" type="ORF">BAU08_24720</name>
</gene>
<feature type="binding site" evidence="7">
    <location>
        <position position="108"/>
    </location>
    <ligand>
        <name>FMN</name>
        <dbReference type="ChEBI" id="CHEBI:58210"/>
    </ligand>
</feature>
<evidence type="ECO:0000256" key="6">
    <source>
        <dbReference type="PIRSR" id="PIRSR000138-1"/>
    </source>
</evidence>
<dbReference type="GO" id="GO:0009060">
    <property type="term" value="P:aerobic respiration"/>
    <property type="evidence" value="ECO:0007669"/>
    <property type="project" value="TreeGrafter"/>
</dbReference>
<dbReference type="GO" id="GO:0004459">
    <property type="term" value="F:L-lactate dehydrogenase (NAD+) activity"/>
    <property type="evidence" value="ECO:0007669"/>
    <property type="project" value="TreeGrafter"/>
</dbReference>
<dbReference type="Proteomes" id="UP000092213">
    <property type="component" value="Chromosome"/>
</dbReference>
<evidence type="ECO:0000256" key="1">
    <source>
        <dbReference type="ARBA" id="ARBA00001917"/>
    </source>
</evidence>
<dbReference type="CDD" id="cd02809">
    <property type="entry name" value="alpha_hydroxyacid_oxid_FMN"/>
    <property type="match status" value="1"/>
</dbReference>
<feature type="active site" description="Proton acceptor" evidence="6">
    <location>
        <position position="277"/>
    </location>
</feature>
<evidence type="ECO:0000256" key="2">
    <source>
        <dbReference type="ARBA" id="ARBA00022630"/>
    </source>
</evidence>
<dbReference type="InterPro" id="IPR013785">
    <property type="entry name" value="Aldolase_TIM"/>
</dbReference>
<feature type="domain" description="FMN hydroxy acid dehydrogenase" evidence="8">
    <location>
        <begin position="1"/>
        <end position="382"/>
    </location>
</feature>
<evidence type="ECO:0000256" key="7">
    <source>
        <dbReference type="PIRSR" id="PIRSR000138-2"/>
    </source>
</evidence>
<evidence type="ECO:0000256" key="4">
    <source>
        <dbReference type="ARBA" id="ARBA00023002"/>
    </source>
</evidence>
<dbReference type="PANTHER" id="PTHR10578:SF107">
    <property type="entry name" value="2-HYDROXYACID OXIDASE 1"/>
    <property type="match status" value="1"/>
</dbReference>
<dbReference type="STRING" id="463025.BAU08_24720"/>
<evidence type="ECO:0000313" key="10">
    <source>
        <dbReference type="EMBL" id="ANN74129.1"/>
    </source>
</evidence>
<dbReference type="EMBL" id="CP016170">
    <property type="protein sequence ID" value="ANN68980.1"/>
    <property type="molecule type" value="Genomic_DNA"/>
</dbReference>
<dbReference type="GO" id="GO:0010181">
    <property type="term" value="F:FMN binding"/>
    <property type="evidence" value="ECO:0007669"/>
    <property type="project" value="InterPro"/>
</dbReference>
<dbReference type="PANTHER" id="PTHR10578">
    <property type="entry name" value="S -2-HYDROXY-ACID OXIDASE-RELATED"/>
    <property type="match status" value="1"/>
</dbReference>
<feature type="binding site" evidence="7">
    <location>
        <position position="157"/>
    </location>
    <ligand>
        <name>FMN</name>
        <dbReference type="ChEBI" id="CHEBI:58210"/>
    </ligand>
</feature>
<evidence type="ECO:0000313" key="12">
    <source>
        <dbReference type="Proteomes" id="UP000092213"/>
    </source>
</evidence>
<dbReference type="InterPro" id="IPR037396">
    <property type="entry name" value="FMN_HAD"/>
</dbReference>
<evidence type="ECO:0000256" key="5">
    <source>
        <dbReference type="ARBA" id="ARBA00024042"/>
    </source>
</evidence>
<protein>
    <submittedName>
        <fullName evidence="10">Alpha-hydroxy-acid oxidizing enzyme</fullName>
    </submittedName>
</protein>
<feature type="binding site" evidence="7">
    <location>
        <begin position="308"/>
        <end position="312"/>
    </location>
    <ligand>
        <name>FMN</name>
        <dbReference type="ChEBI" id="CHEBI:58210"/>
    </ligand>
</feature>
<sequence>MSAVITCVEDLRAVARKRVPRLFYDYVDSGSWSESTYRANASDLARLNFCQRVGCNVADIRMDTRILGQPVSMPVGLAPAGLAGMVHPDGEILAARAAAAFGVPYVLSTVSICSIEDLARHAAAPFWFQLYVMKDRDFIERLVERARAAGCPALVLTMDLPIQGQRHKDIRNGLSVPPRMTLRGLSALLARPRWCAGMLRTSRRTFGNIVGHAKGVGDTLGFSEWVSRQFDRTVSWDDVQWLKQRWGGKLVVKGVMDARDARRAVDAGADAIIVSNHGGRQLDGAPSSIRALPAVAQAVGGRAEIYLDGGVRSGQDVLRALALGANAAFIGRAYMYGLGAYGQAGVARCLDILRRELESTMTLCGLTRVQDASPDLIVNPYTAFKQQGDHA</sequence>
<keyword evidence="11" id="KW-1185">Reference proteome</keyword>
<organism evidence="10 12">
    <name type="scientific">Bordetella bronchialis</name>
    <dbReference type="NCBI Taxonomy" id="463025"/>
    <lineage>
        <taxon>Bacteria</taxon>
        <taxon>Pseudomonadati</taxon>
        <taxon>Pseudomonadota</taxon>
        <taxon>Betaproteobacteria</taxon>
        <taxon>Burkholderiales</taxon>
        <taxon>Alcaligenaceae</taxon>
        <taxon>Bordetella</taxon>
    </lineage>
</organism>
<keyword evidence="4" id="KW-0560">Oxidoreductase</keyword>
<dbReference type="PIRSF" id="PIRSF000138">
    <property type="entry name" value="Al-hdrx_acd_dh"/>
    <property type="match status" value="1"/>
</dbReference>
<comment type="cofactor">
    <cofactor evidence="1">
        <name>FMN</name>
        <dbReference type="ChEBI" id="CHEBI:58210"/>
    </cofactor>
</comment>
<dbReference type="NCBIfam" id="NF008398">
    <property type="entry name" value="PRK11197.1"/>
    <property type="match status" value="1"/>
</dbReference>
<feature type="binding site" evidence="7">
    <location>
        <position position="280"/>
    </location>
    <ligand>
        <name>glyoxylate</name>
        <dbReference type="ChEBI" id="CHEBI:36655"/>
    </ligand>
</feature>
<dbReference type="PROSITE" id="PS00557">
    <property type="entry name" value="FMN_HYDROXY_ACID_DH_1"/>
    <property type="match status" value="1"/>
</dbReference>
<reference evidence="11 12" key="1">
    <citation type="submission" date="2016-06" db="EMBL/GenBank/DDBJ databases">
        <title>Complete genome sequences of Bordetella bronchialis and Bordetella flabilis.</title>
        <authorList>
            <person name="LiPuma J.J."/>
            <person name="Spilker T."/>
        </authorList>
    </citation>
    <scope>NUCLEOTIDE SEQUENCE [LARGE SCALE GENOMIC DNA]</scope>
    <source>
        <strain evidence="10 12">AU17976</strain>
        <strain evidence="9 11">AU3182</strain>
    </source>
</reference>
<dbReference type="InterPro" id="IPR000262">
    <property type="entry name" value="FMN-dep_DH"/>
</dbReference>
<dbReference type="AlphaFoldDB" id="A0A193FMU0"/>
<keyword evidence="2 7" id="KW-0285">Flavoprotein</keyword>
<evidence type="ECO:0000256" key="3">
    <source>
        <dbReference type="ARBA" id="ARBA00022643"/>
    </source>
</evidence>
<accession>A0A193FMU0</accession>
<keyword evidence="3 7" id="KW-0288">FMN</keyword>
<evidence type="ECO:0000313" key="11">
    <source>
        <dbReference type="Proteomes" id="UP000091897"/>
    </source>
</evidence>
<dbReference type="EMBL" id="CP016171">
    <property type="protein sequence ID" value="ANN74129.1"/>
    <property type="molecule type" value="Genomic_DNA"/>
</dbReference>
<feature type="binding site" evidence="7">
    <location>
        <position position="166"/>
    </location>
    <ligand>
        <name>glyoxylate</name>
        <dbReference type="ChEBI" id="CHEBI:36655"/>
    </ligand>
</feature>
<feature type="binding site" evidence="7">
    <location>
        <position position="275"/>
    </location>
    <ligand>
        <name>FMN</name>
        <dbReference type="ChEBI" id="CHEBI:58210"/>
    </ligand>
</feature>
<dbReference type="FunFam" id="3.20.20.70:FF:000029">
    <property type="entry name" value="L-lactate dehydrogenase"/>
    <property type="match status" value="1"/>
</dbReference>
<dbReference type="Proteomes" id="UP000091897">
    <property type="component" value="Chromosome"/>
</dbReference>
<feature type="binding site" evidence="7">
    <location>
        <begin position="331"/>
        <end position="332"/>
    </location>
    <ligand>
        <name>FMN</name>
        <dbReference type="ChEBI" id="CHEBI:58210"/>
    </ligand>
</feature>
<evidence type="ECO:0000259" key="8">
    <source>
        <dbReference type="PROSITE" id="PS51349"/>
    </source>
</evidence>
<feature type="binding site" evidence="7">
    <location>
        <position position="253"/>
    </location>
    <ligand>
        <name>FMN</name>
        <dbReference type="ChEBI" id="CHEBI:58210"/>
    </ligand>
</feature>
<dbReference type="OrthoDB" id="8717062at2"/>
<dbReference type="SUPFAM" id="SSF51395">
    <property type="entry name" value="FMN-linked oxidoreductases"/>
    <property type="match status" value="1"/>
</dbReference>
<dbReference type="KEGG" id="bbro:BAU06_24150"/>
<feature type="binding site" evidence="7">
    <location>
        <begin position="79"/>
        <end position="81"/>
    </location>
    <ligand>
        <name>FMN</name>
        <dbReference type="ChEBI" id="CHEBI:58210"/>
    </ligand>
</feature>
<feature type="binding site" evidence="7">
    <location>
        <position position="131"/>
    </location>
    <ligand>
        <name>glyoxylate</name>
        <dbReference type="ChEBI" id="CHEBI:36655"/>
    </ligand>
</feature>
<proteinExistence type="inferred from homology"/>
<dbReference type="InterPro" id="IPR012133">
    <property type="entry name" value="Alpha-hydoxy_acid_DH_FMN"/>
</dbReference>
<dbReference type="Pfam" id="PF01070">
    <property type="entry name" value="FMN_dh"/>
    <property type="match status" value="1"/>
</dbReference>
<name>A0A193FMU0_9BORD</name>